<sequence>MAVSFWLFPFVWNKLRDTGDQVFYHDFYQYNYELRQLSTALTGLRGLDQISAFILPQLERLLNANEVALFIRATSQDEMRYLAHRG</sequence>
<gene>
    <name evidence="1" type="ORF">KDW_22430</name>
</gene>
<dbReference type="EMBL" id="BKZW01000001">
    <property type="protein sequence ID" value="GER88081.1"/>
    <property type="molecule type" value="Genomic_DNA"/>
</dbReference>
<dbReference type="RefSeq" id="WP_151756012.1">
    <property type="nucleotide sequence ID" value="NZ_BKZW01000001.1"/>
</dbReference>
<organism evidence="1 2">
    <name type="scientific">Dictyobacter vulcani</name>
    <dbReference type="NCBI Taxonomy" id="2607529"/>
    <lineage>
        <taxon>Bacteria</taxon>
        <taxon>Bacillati</taxon>
        <taxon>Chloroflexota</taxon>
        <taxon>Ktedonobacteria</taxon>
        <taxon>Ktedonobacterales</taxon>
        <taxon>Dictyobacteraceae</taxon>
        <taxon>Dictyobacter</taxon>
    </lineage>
</organism>
<comment type="caution">
    <text evidence="1">The sequence shown here is derived from an EMBL/GenBank/DDBJ whole genome shotgun (WGS) entry which is preliminary data.</text>
</comment>
<reference evidence="1 2" key="1">
    <citation type="submission" date="2019-10" db="EMBL/GenBank/DDBJ databases">
        <title>Dictyobacter vulcani sp. nov., within the class Ktedonobacteria, isolated from soil of volcanic Mt. Zao.</title>
        <authorList>
            <person name="Zheng Y."/>
            <person name="Wang C.M."/>
            <person name="Sakai Y."/>
            <person name="Abe K."/>
            <person name="Yokota A."/>
            <person name="Yabe S."/>
        </authorList>
    </citation>
    <scope>NUCLEOTIDE SEQUENCE [LARGE SCALE GENOMIC DNA]</scope>
    <source>
        <strain evidence="1 2">W12</strain>
    </source>
</reference>
<dbReference type="Proteomes" id="UP000326912">
    <property type="component" value="Unassembled WGS sequence"/>
</dbReference>
<evidence type="ECO:0000313" key="2">
    <source>
        <dbReference type="Proteomes" id="UP000326912"/>
    </source>
</evidence>
<accession>A0A5J4KP07</accession>
<keyword evidence="2" id="KW-1185">Reference proteome</keyword>
<proteinExistence type="predicted"/>
<dbReference type="AlphaFoldDB" id="A0A5J4KP07"/>
<protein>
    <submittedName>
        <fullName evidence="1">Uncharacterized protein</fullName>
    </submittedName>
</protein>
<evidence type="ECO:0000313" key="1">
    <source>
        <dbReference type="EMBL" id="GER88081.1"/>
    </source>
</evidence>
<name>A0A5J4KP07_9CHLR</name>